<comment type="caution">
    <text evidence="1">The sequence shown here is derived from an EMBL/GenBank/DDBJ whole genome shotgun (WGS) entry which is preliminary data.</text>
</comment>
<evidence type="ECO:0000313" key="1">
    <source>
        <dbReference type="EMBL" id="MEQ2289379.1"/>
    </source>
</evidence>
<dbReference type="Proteomes" id="UP001469553">
    <property type="component" value="Unassembled WGS sequence"/>
</dbReference>
<dbReference type="EMBL" id="JAHRIP010023006">
    <property type="protein sequence ID" value="MEQ2289379.1"/>
    <property type="molecule type" value="Genomic_DNA"/>
</dbReference>
<sequence length="143" mass="16274">MDEPVLPFLCKDLTEMMVSLERCFIKRELLQVITPFKLTKLDPNEQKNCVSACHADIGLGAESVLKVMLLCNSLTAFSLSMATARSFSPSNPWISGLMFFFIKLSIRLILSCRVFFNACCSYLMAKLQWREASLSTRKWKFAT</sequence>
<evidence type="ECO:0000313" key="2">
    <source>
        <dbReference type="Proteomes" id="UP001469553"/>
    </source>
</evidence>
<proteinExistence type="predicted"/>
<gene>
    <name evidence="1" type="ORF">AMECASPLE_032386</name>
</gene>
<reference evidence="1 2" key="1">
    <citation type="submission" date="2021-06" db="EMBL/GenBank/DDBJ databases">
        <authorList>
            <person name="Palmer J.M."/>
        </authorList>
    </citation>
    <scope>NUCLEOTIDE SEQUENCE [LARGE SCALE GENOMIC DNA]</scope>
    <source>
        <strain evidence="1 2">AS_MEX2019</strain>
        <tissue evidence="1">Muscle</tissue>
    </source>
</reference>
<name>A0ABV0Y6I7_9TELE</name>
<accession>A0ABV0Y6I7</accession>
<organism evidence="1 2">
    <name type="scientific">Ameca splendens</name>
    <dbReference type="NCBI Taxonomy" id="208324"/>
    <lineage>
        <taxon>Eukaryota</taxon>
        <taxon>Metazoa</taxon>
        <taxon>Chordata</taxon>
        <taxon>Craniata</taxon>
        <taxon>Vertebrata</taxon>
        <taxon>Euteleostomi</taxon>
        <taxon>Actinopterygii</taxon>
        <taxon>Neopterygii</taxon>
        <taxon>Teleostei</taxon>
        <taxon>Neoteleostei</taxon>
        <taxon>Acanthomorphata</taxon>
        <taxon>Ovalentaria</taxon>
        <taxon>Atherinomorphae</taxon>
        <taxon>Cyprinodontiformes</taxon>
        <taxon>Goodeidae</taxon>
        <taxon>Ameca</taxon>
    </lineage>
</organism>
<protein>
    <submittedName>
        <fullName evidence="1">Uncharacterized protein</fullName>
    </submittedName>
</protein>
<keyword evidence="2" id="KW-1185">Reference proteome</keyword>